<dbReference type="RefSeq" id="WP_175033030.1">
    <property type="nucleotide sequence ID" value="NZ_CABVPW010000021.1"/>
</dbReference>
<accession>A0A6P2N4U8</accession>
<dbReference type="EMBL" id="CABVPW010000021">
    <property type="protein sequence ID" value="VWB90070.1"/>
    <property type="molecule type" value="Genomic_DNA"/>
</dbReference>
<organism evidence="1 2">
    <name type="scientific">Burkholderia lata (strain ATCC 17760 / DSM 23089 / LMG 22485 / NCIMB 9086 / R18194 / 383)</name>
    <dbReference type="NCBI Taxonomy" id="482957"/>
    <lineage>
        <taxon>Bacteria</taxon>
        <taxon>Pseudomonadati</taxon>
        <taxon>Pseudomonadota</taxon>
        <taxon>Betaproteobacteria</taxon>
        <taxon>Burkholderiales</taxon>
        <taxon>Burkholderiaceae</taxon>
        <taxon>Burkholderia</taxon>
        <taxon>Burkholderia cepacia complex</taxon>
    </lineage>
</organism>
<dbReference type="AlphaFoldDB" id="A0A6P2N4U8"/>
<evidence type="ECO:0000313" key="2">
    <source>
        <dbReference type="Proteomes" id="UP000494218"/>
    </source>
</evidence>
<dbReference type="Proteomes" id="UP000494218">
    <property type="component" value="Unassembled WGS sequence"/>
</dbReference>
<dbReference type="InterPro" id="IPR047713">
    <property type="entry name" value="DHCW_cupin"/>
</dbReference>
<name>A0A6P2N4U8_BURL3</name>
<dbReference type="SUPFAM" id="SSF51182">
    <property type="entry name" value="RmlC-like cupins"/>
    <property type="match status" value="1"/>
</dbReference>
<sequence length="109" mass="12379">MKMTGIPFGTTDWGTVEPTEHRGERGVATWRTMQFGDIRVRQVEYSAGYLADHWCVKGHILYCLEGELLTELEDGRQFMLRPGMSYQVADHAEAHRSSTTTGARLFIVD</sequence>
<evidence type="ECO:0008006" key="3">
    <source>
        <dbReference type="Google" id="ProtNLM"/>
    </source>
</evidence>
<reference evidence="1 2" key="1">
    <citation type="submission" date="2019-09" db="EMBL/GenBank/DDBJ databases">
        <authorList>
            <person name="Depoorter E."/>
        </authorList>
    </citation>
    <scope>NUCLEOTIDE SEQUENCE [LARGE SCALE GENOMIC DNA]</scope>
    <source>
        <strain evidence="1">LMG 23254</strain>
    </source>
</reference>
<dbReference type="NCBIfam" id="NF038084">
    <property type="entry name" value="DHCW_cupin"/>
    <property type="match status" value="1"/>
</dbReference>
<evidence type="ECO:0000313" key="1">
    <source>
        <dbReference type="EMBL" id="VWB90070.1"/>
    </source>
</evidence>
<proteinExistence type="predicted"/>
<protein>
    <recommendedName>
        <fullName evidence="3">DHCW motif cupin fold protein</fullName>
    </recommendedName>
</protein>
<dbReference type="InterPro" id="IPR011051">
    <property type="entry name" value="RmlC_Cupin_sf"/>
</dbReference>
<gene>
    <name evidence="1" type="ORF">BLA23254_04263</name>
</gene>